<evidence type="ECO:0000313" key="2">
    <source>
        <dbReference type="EMBL" id="EDO41739.1"/>
    </source>
</evidence>
<gene>
    <name evidence="2" type="ORF">NEMVEDRAFT_v1g206253</name>
</gene>
<dbReference type="AlphaFoldDB" id="A7S3K3"/>
<dbReference type="Pfam" id="PF25273">
    <property type="entry name" value="DUF7869"/>
    <property type="match status" value="1"/>
</dbReference>
<dbReference type="PANTHER" id="PTHR33153:SF3">
    <property type="entry name" value="TRAFFICKING PROTEIN PARTICLE COMPLEX SUBUNIT 11 DOMAIN-CONTAINING PROTEIN"/>
    <property type="match status" value="1"/>
</dbReference>
<evidence type="ECO:0000259" key="1">
    <source>
        <dbReference type="Pfam" id="PF25273"/>
    </source>
</evidence>
<proteinExistence type="predicted"/>
<dbReference type="InParanoid" id="A7S3K3"/>
<dbReference type="PhylomeDB" id="A7S3K3"/>
<sequence length="676" mass="78615">MKVKICISAFLAFCTCYAPAVGILAIVILRKNLNQRATESNNSCALGAYNRFSLLRLRGSGGLDPNPRISKRGRHERDSNSFLGATCCVKNVKKKCLENMLNRKDIQACRSAFWNKTEEEQREFIISFLVISHHKDDSGRNIYNYQISRKTVCQKAWLFAYGISNGRFHNLRLAYEEGSATHIGERSGPRAKKSKKYMSAQLWFEEFVRSMADRLPNEDKLHLPSCFTKRRVYNTYREAMVKKNKQAMSVTRFQQMWKKEYKRVMIPKVNRYTKCGVCTLIKENILNIKTRRLNWLEKRRLHLVQQSAERKKYYKHRHKAEENPLKYLSVITDGMDQAKTNVPYFHTKSKMEGENAEFLKTHVLGVISHGHNRTWCILDLLRYPADANATACGLIHVLQSIVSQKGSLPPTLYWQKDNCSRDCKNVYILGFCAFLVAIGAFKKVKLSYLMVGHTHEDVDQMFSRISGGLKRKNAETIDALRRMFSRISGGLKRKNAETIDALRRVIAESYTPRPFTHIICDLRRMAGARWRWFYRYWATDQQWYPAKPFVAMYTPPVGKPSLVRPENNKNPSPDEMAEKLKNVRSRLSGTDSNWWESFIQNERPKWQCWEAMTDEEYQEAGALAFDISNLKYKEPPPKQEEEDDRINQAEEAILRQMNKELKFAGVIMKLYLFSGN</sequence>
<dbReference type="eggNOG" id="ENOG502RYXE">
    <property type="taxonomic scope" value="Eukaryota"/>
</dbReference>
<evidence type="ECO:0000313" key="3">
    <source>
        <dbReference type="Proteomes" id="UP000001593"/>
    </source>
</evidence>
<dbReference type="PANTHER" id="PTHR33153">
    <property type="entry name" value="MYND-TYPE DOMAIN-CONTAINING PROTEIN"/>
    <property type="match status" value="1"/>
</dbReference>
<dbReference type="HOGENOM" id="CLU_406705_0_0_1"/>
<dbReference type="Proteomes" id="UP000001593">
    <property type="component" value="Unassembled WGS sequence"/>
</dbReference>
<protein>
    <recommendedName>
        <fullName evidence="1">DUF7869 domain-containing protein</fullName>
    </recommendedName>
</protein>
<feature type="domain" description="DUF7869" evidence="1">
    <location>
        <begin position="354"/>
        <end position="481"/>
    </location>
</feature>
<name>A7S3K3_NEMVE</name>
<keyword evidence="3" id="KW-1185">Reference proteome</keyword>
<dbReference type="InterPro" id="IPR057191">
    <property type="entry name" value="DUF7869"/>
</dbReference>
<dbReference type="EMBL" id="DS469573">
    <property type="protein sequence ID" value="EDO41739.1"/>
    <property type="molecule type" value="Genomic_DNA"/>
</dbReference>
<dbReference type="STRING" id="45351.A7S3K3"/>
<organism evidence="2 3">
    <name type="scientific">Nematostella vectensis</name>
    <name type="common">Starlet sea anemone</name>
    <dbReference type="NCBI Taxonomy" id="45351"/>
    <lineage>
        <taxon>Eukaryota</taxon>
        <taxon>Metazoa</taxon>
        <taxon>Cnidaria</taxon>
        <taxon>Anthozoa</taxon>
        <taxon>Hexacorallia</taxon>
        <taxon>Actiniaria</taxon>
        <taxon>Edwardsiidae</taxon>
        <taxon>Nematostella</taxon>
    </lineage>
</organism>
<reference evidence="2 3" key="1">
    <citation type="journal article" date="2007" name="Science">
        <title>Sea anemone genome reveals ancestral eumetazoan gene repertoire and genomic organization.</title>
        <authorList>
            <person name="Putnam N.H."/>
            <person name="Srivastava M."/>
            <person name="Hellsten U."/>
            <person name="Dirks B."/>
            <person name="Chapman J."/>
            <person name="Salamov A."/>
            <person name="Terry A."/>
            <person name="Shapiro H."/>
            <person name="Lindquist E."/>
            <person name="Kapitonov V.V."/>
            <person name="Jurka J."/>
            <person name="Genikhovich G."/>
            <person name="Grigoriev I.V."/>
            <person name="Lucas S.M."/>
            <person name="Steele R.E."/>
            <person name="Finnerty J.R."/>
            <person name="Technau U."/>
            <person name="Martindale M.Q."/>
            <person name="Rokhsar D.S."/>
        </authorList>
    </citation>
    <scope>NUCLEOTIDE SEQUENCE [LARGE SCALE GENOMIC DNA]</scope>
    <source>
        <strain evidence="3">CH2 X CH6</strain>
    </source>
</reference>
<accession>A7S3K3</accession>
<dbReference type="OMA" id="DETCEND"/>